<dbReference type="GO" id="GO:1990904">
    <property type="term" value="C:ribonucleoprotein complex"/>
    <property type="evidence" value="ECO:0007669"/>
    <property type="project" value="TreeGrafter"/>
</dbReference>
<dbReference type="GO" id="GO:0043022">
    <property type="term" value="F:ribosome binding"/>
    <property type="evidence" value="ECO:0007669"/>
    <property type="project" value="TreeGrafter"/>
</dbReference>
<dbReference type="Gene3D" id="3.30.70.870">
    <property type="entry name" value="Elongation Factor G (Translational Gtpase), domain 3"/>
    <property type="match status" value="1"/>
</dbReference>
<dbReference type="InterPro" id="IPR035647">
    <property type="entry name" value="EFG_III/V"/>
</dbReference>
<dbReference type="Gene3D" id="3.90.1430.10">
    <property type="entry name" value="Yeast translation eEF2 (G' domain)"/>
    <property type="match status" value="1"/>
</dbReference>
<dbReference type="GO" id="GO:0005829">
    <property type="term" value="C:cytosol"/>
    <property type="evidence" value="ECO:0007669"/>
    <property type="project" value="TreeGrafter"/>
</dbReference>
<evidence type="ECO:0000259" key="4">
    <source>
        <dbReference type="PROSITE" id="PS51722"/>
    </source>
</evidence>
<keyword evidence="6" id="KW-1185">Reference proteome</keyword>
<dbReference type="Gene3D" id="2.40.30.10">
    <property type="entry name" value="Translation factors"/>
    <property type="match status" value="1"/>
</dbReference>
<dbReference type="GO" id="GO:0005525">
    <property type="term" value="F:GTP binding"/>
    <property type="evidence" value="ECO:0007669"/>
    <property type="project" value="UniProtKB-KW"/>
</dbReference>
<dbReference type="NCBIfam" id="TIGR00231">
    <property type="entry name" value="small_GTP"/>
    <property type="match status" value="1"/>
</dbReference>
<keyword evidence="5" id="KW-0251">Elongation factor</keyword>
<comment type="caution">
    <text evidence="5">The sequence shown here is derived from an EMBL/GenBank/DDBJ whole genome shotgun (WGS) entry which is preliminary data.</text>
</comment>
<dbReference type="GO" id="GO:0016887">
    <property type="term" value="F:ATP hydrolysis activity"/>
    <property type="evidence" value="ECO:0007669"/>
    <property type="project" value="InterPro"/>
</dbReference>
<keyword evidence="2" id="KW-0342">GTP-binding</keyword>
<dbReference type="SUPFAM" id="SSF54980">
    <property type="entry name" value="EF-G C-terminal domain-like"/>
    <property type="match status" value="1"/>
</dbReference>
<dbReference type="InterPro" id="IPR027417">
    <property type="entry name" value="P-loop_NTPase"/>
</dbReference>
<dbReference type="InterPro" id="IPR005225">
    <property type="entry name" value="Small_GTP-bd"/>
</dbReference>
<dbReference type="PANTHER" id="PTHR42908">
    <property type="entry name" value="TRANSLATION ELONGATION FACTOR-RELATED"/>
    <property type="match status" value="1"/>
</dbReference>
<gene>
    <name evidence="5" type="ORF">GN244_ATG13448</name>
</gene>
<proteinExistence type="predicted"/>
<dbReference type="Gene3D" id="3.40.50.300">
    <property type="entry name" value="P-loop containing nucleotide triphosphate hydrolases"/>
    <property type="match status" value="2"/>
</dbReference>
<dbReference type="InterPro" id="IPR041095">
    <property type="entry name" value="EFG_II"/>
</dbReference>
<protein>
    <submittedName>
        <fullName evidence="5">Elongation Factor G</fullName>
    </submittedName>
</protein>
<dbReference type="PROSITE" id="PS51722">
    <property type="entry name" value="G_TR_2"/>
    <property type="match status" value="1"/>
</dbReference>
<dbReference type="GO" id="GO:0003746">
    <property type="term" value="F:translation elongation factor activity"/>
    <property type="evidence" value="ECO:0007669"/>
    <property type="project" value="UniProtKB-KW"/>
</dbReference>
<keyword evidence="5" id="KW-0648">Protein biosynthesis</keyword>
<evidence type="ECO:0000256" key="1">
    <source>
        <dbReference type="ARBA" id="ARBA00022741"/>
    </source>
</evidence>
<feature type="compositionally biased region" description="Basic and acidic residues" evidence="3">
    <location>
        <begin position="956"/>
        <end position="970"/>
    </location>
</feature>
<dbReference type="InterPro" id="IPR049945">
    <property type="entry name" value="AAA_22"/>
</dbReference>
<dbReference type="Pfam" id="PF00009">
    <property type="entry name" value="GTP_EFTU"/>
    <property type="match status" value="1"/>
</dbReference>
<dbReference type="FunFam" id="3.30.70.870:FF:000002">
    <property type="entry name" value="Translation elongation factor 2"/>
    <property type="match status" value="1"/>
</dbReference>
<feature type="domain" description="Tr-type G" evidence="4">
    <location>
        <begin position="332"/>
        <end position="549"/>
    </location>
</feature>
<evidence type="ECO:0000313" key="5">
    <source>
        <dbReference type="EMBL" id="KAF4034594.1"/>
    </source>
</evidence>
<evidence type="ECO:0000256" key="3">
    <source>
        <dbReference type="SAM" id="MobiDB-lite"/>
    </source>
</evidence>
<dbReference type="CDD" id="cd16268">
    <property type="entry name" value="EF2_II"/>
    <property type="match status" value="1"/>
</dbReference>
<sequence length="1134" mass="127477">MNDSKQDEPLSKKQKIQKYITFTGPLGEDDYSVPLDTIEAFKRIRHGFSGNDRPIYMLYGPRQFGKSTIARGIEMLFCGHPNIISVYFEVSKEMARNAVRFWSYLGKMVDAESECHDSTSLLMQVTTYAGREKKKLCLIVDEMDRLFQNPDLLTSFLGLLRMWKFQSPSVFLGFLGVGNYELLNHNMVYRGDDDSSPFNVSETIKAEKLSILQMSDFFMEMKPRYPFTASLVVGIMDLSGGVPGVLGSLVRFTADEGKYHLELEAWEKWFSGLLFPMYLKEYNRSYYRILQDLYKLDDTEWWILEQVLEGKDSVKARNPDRLLHMGVVHAPERIRNICILAHVDHGKTTLSDSLVSANGIISERLAGKVRYLDNTEEEQVRGITMKSSAISLVYEPELTADKDPEAPYLINLVDSPGHVDFSFDVSTAVRLCDGALVLIDAVEGVCAQTHAVIRQAWKEGIRPCLVINKMDRLIFELQFSPIEAYQRLNRILEQANAVLSSMIRMDVLEKYDQEASIGDENGTIDADTDDEVISNETEQLENEMLFSPSNTLYAKKLELPVRVMRQALWGEYYYNHKSKKIVSKPPTSSSQTMFCSFILDLIWTTYTTMTKPVQSDADLDVLRKLTRQLRIAKLVSDRDLKQTDRKNATQAVMRKWLPLSTTVLKMVTRVLPSPVAAQVKRADKLCTISSDKSLQVFRSLQSCQTSDDAPLVIYICKVISVEANVLSDYHQSGLAATDEVYVGVGRVYSGVLREGQPVYVMDPKFQGVSGDVDVDTVDLNTVKHVTRIDSGVVKPYMMMGRDLHKLDRVPAGNIVGVVGLQEHVLKTATLSSTLACPSLTKMPYQAKPIVRVAVEPEDPRHFGALEAGLQRLYRSDPTVEVHVQETGEHVIVALGELHLERCIKDLKDRFAKVAVQVSEPLVGFRESIVNGTISSFQEHIVFKDLLNPDTSKEDALDKDEHYADTQDPKRALGTTPDGTLTLKLRALPLPLDTAKLLEENAPLLKRITHTKKSTDETETKESDVELEAAAQDISAFQKKLEKSLQLSDHSLLKSLPMHQIWSCGPRRVGPNMLINNIPGYHSTGCLFPSNAAQVEDSEKAEQIRKLENSIVTGFQMASSAGPLCDEPVWGVVHR</sequence>
<dbReference type="SUPFAM" id="SSF50447">
    <property type="entry name" value="Translation proteins"/>
    <property type="match status" value="1"/>
</dbReference>
<dbReference type="PANTHER" id="PTHR42908:SF3">
    <property type="entry name" value="ELONGATION FACTOR-LIKE GTPASE 1"/>
    <property type="match status" value="1"/>
</dbReference>
<dbReference type="InterPro" id="IPR009000">
    <property type="entry name" value="Transl_B-barrel_sf"/>
</dbReference>
<dbReference type="EMBL" id="WSZM01000358">
    <property type="protein sequence ID" value="KAF4034594.1"/>
    <property type="molecule type" value="Genomic_DNA"/>
</dbReference>
<reference evidence="5" key="1">
    <citation type="submission" date="2020-04" db="EMBL/GenBank/DDBJ databases">
        <title>Hybrid Assembly of Korean Phytophthora infestans isolates.</title>
        <authorList>
            <person name="Prokchorchik M."/>
            <person name="Lee Y."/>
            <person name="Seo J."/>
            <person name="Cho J.-H."/>
            <person name="Park Y.-E."/>
            <person name="Jang D.-C."/>
            <person name="Im J.-S."/>
            <person name="Choi J.-G."/>
            <person name="Park H.-J."/>
            <person name="Lee G.-B."/>
            <person name="Lee Y.-G."/>
            <person name="Hong S.-Y."/>
            <person name="Cho K."/>
            <person name="Sohn K.H."/>
        </authorList>
    </citation>
    <scope>NUCLEOTIDE SEQUENCE</scope>
    <source>
        <strain evidence="5">KR_1_A1</strain>
    </source>
</reference>
<dbReference type="InterPro" id="IPR014721">
    <property type="entry name" value="Ribsml_uS5_D2-typ_fold_subgr"/>
</dbReference>
<dbReference type="CDD" id="cd01885">
    <property type="entry name" value="EF2"/>
    <property type="match status" value="1"/>
</dbReference>
<evidence type="ECO:0000256" key="2">
    <source>
        <dbReference type="ARBA" id="ARBA00023134"/>
    </source>
</evidence>
<feature type="region of interest" description="Disordered" evidence="3">
    <location>
        <begin position="956"/>
        <end position="975"/>
    </location>
</feature>
<accession>A0A833VYU3</accession>
<dbReference type="Proteomes" id="UP000602510">
    <property type="component" value="Unassembled WGS sequence"/>
</dbReference>
<dbReference type="GO" id="GO:0003924">
    <property type="term" value="F:GTPase activity"/>
    <property type="evidence" value="ECO:0007669"/>
    <property type="project" value="InterPro"/>
</dbReference>
<dbReference type="Pfam" id="PF13401">
    <property type="entry name" value="AAA_22"/>
    <property type="match status" value="1"/>
</dbReference>
<dbReference type="Gene3D" id="3.30.230.10">
    <property type="match status" value="1"/>
</dbReference>
<dbReference type="SUPFAM" id="SSF52540">
    <property type="entry name" value="P-loop containing nucleoside triphosphate hydrolases"/>
    <property type="match status" value="2"/>
</dbReference>
<evidence type="ECO:0000313" key="6">
    <source>
        <dbReference type="Proteomes" id="UP000602510"/>
    </source>
</evidence>
<dbReference type="CDD" id="cd16261">
    <property type="entry name" value="EF2_snRNP_III"/>
    <property type="match status" value="1"/>
</dbReference>
<dbReference type="InterPro" id="IPR056752">
    <property type="entry name" value="EFL1"/>
</dbReference>
<dbReference type="SUPFAM" id="SSF54211">
    <property type="entry name" value="Ribosomal protein S5 domain 2-like"/>
    <property type="match status" value="1"/>
</dbReference>
<dbReference type="InterPro" id="IPR020568">
    <property type="entry name" value="Ribosomal_Su5_D2-typ_SF"/>
</dbReference>
<dbReference type="PRINTS" id="PR00315">
    <property type="entry name" value="ELONGATNFCT"/>
</dbReference>
<organism evidence="5 6">
    <name type="scientific">Phytophthora infestans</name>
    <name type="common">Potato late blight agent</name>
    <name type="synonym">Botrytis infestans</name>
    <dbReference type="NCBI Taxonomy" id="4787"/>
    <lineage>
        <taxon>Eukaryota</taxon>
        <taxon>Sar</taxon>
        <taxon>Stramenopiles</taxon>
        <taxon>Oomycota</taxon>
        <taxon>Peronosporomycetes</taxon>
        <taxon>Peronosporales</taxon>
        <taxon>Peronosporaceae</taxon>
        <taxon>Phytophthora</taxon>
    </lineage>
</organism>
<keyword evidence="1" id="KW-0547">Nucleotide-binding</keyword>
<dbReference type="AlphaFoldDB" id="A0A833VYU3"/>
<dbReference type="Pfam" id="PF25118">
    <property type="entry name" value="EFL1"/>
    <property type="match status" value="1"/>
</dbReference>
<name>A0A833VYU3_PHYIN</name>
<dbReference type="Pfam" id="PF14492">
    <property type="entry name" value="EFG_III"/>
    <property type="match status" value="1"/>
</dbReference>
<dbReference type="GO" id="GO:0042256">
    <property type="term" value="P:cytosolic ribosome assembly"/>
    <property type="evidence" value="ECO:0007669"/>
    <property type="project" value="TreeGrafter"/>
</dbReference>
<dbReference type="InterPro" id="IPR000795">
    <property type="entry name" value="T_Tr_GTP-bd_dom"/>
</dbReference>